<comment type="cofactor">
    <cofactor evidence="6">
        <name>Mg(2+)</name>
        <dbReference type="ChEBI" id="CHEBI:18420"/>
    </cofactor>
    <cofactor evidence="6">
        <name>Mn(2+)</name>
        <dbReference type="ChEBI" id="CHEBI:29035"/>
    </cofactor>
</comment>
<dbReference type="UniPathway" id="UPA01057">
    <property type="reaction ID" value="UER00164"/>
</dbReference>
<dbReference type="Gene3D" id="3.40.50.1220">
    <property type="entry name" value="TPP-binding domain"/>
    <property type="match status" value="1"/>
</dbReference>
<dbReference type="InterPro" id="IPR011766">
    <property type="entry name" value="TPP_enzyme_TPP-bd"/>
</dbReference>
<accession>A0A4T9TD24</accession>
<evidence type="ECO:0000259" key="7">
    <source>
        <dbReference type="Pfam" id="PF02775"/>
    </source>
</evidence>
<dbReference type="RefSeq" id="WP_136846046.1">
    <property type="nucleotide sequence ID" value="NZ_SSTM01000005.1"/>
</dbReference>
<dbReference type="InterPro" id="IPR012001">
    <property type="entry name" value="Thiamin_PyroP_enz_TPP-bd_dom"/>
</dbReference>
<dbReference type="InterPro" id="IPR004433">
    <property type="entry name" value="MenaQ_synth_MenD"/>
</dbReference>
<dbReference type="GO" id="GO:0000287">
    <property type="term" value="F:magnesium ion binding"/>
    <property type="evidence" value="ECO:0007669"/>
    <property type="project" value="UniProtKB-UniRule"/>
</dbReference>
<dbReference type="GO" id="GO:0030976">
    <property type="term" value="F:thiamine pyrophosphate binding"/>
    <property type="evidence" value="ECO:0007669"/>
    <property type="project" value="UniProtKB-UniRule"/>
</dbReference>
<dbReference type="GO" id="GO:0009234">
    <property type="term" value="P:menaquinone biosynthetic process"/>
    <property type="evidence" value="ECO:0007669"/>
    <property type="project" value="UniProtKB-UniRule"/>
</dbReference>
<evidence type="ECO:0000313" key="10">
    <source>
        <dbReference type="Proteomes" id="UP000309454"/>
    </source>
</evidence>
<gene>
    <name evidence="6" type="primary">menD</name>
    <name evidence="9" type="ORF">E5982_07950</name>
</gene>
<dbReference type="Gene3D" id="3.40.50.970">
    <property type="match status" value="2"/>
</dbReference>
<keyword evidence="1 6" id="KW-0808">Transferase</keyword>
<organism evidence="9 10">
    <name type="scientific">Parvibacter caecicola</name>
    <dbReference type="NCBI Taxonomy" id="747645"/>
    <lineage>
        <taxon>Bacteria</taxon>
        <taxon>Bacillati</taxon>
        <taxon>Actinomycetota</taxon>
        <taxon>Coriobacteriia</taxon>
        <taxon>Coriobacteriales</taxon>
        <taxon>Coriobacteriaceae</taxon>
        <taxon>Parvibacter</taxon>
    </lineage>
</organism>
<comment type="cofactor">
    <cofactor evidence="6">
        <name>thiamine diphosphate</name>
        <dbReference type="ChEBI" id="CHEBI:58937"/>
    </cofactor>
    <text evidence="6">Binds 1 thiamine pyrophosphate per subunit.</text>
</comment>
<dbReference type="HAMAP" id="MF_01659">
    <property type="entry name" value="MenD"/>
    <property type="match status" value="1"/>
</dbReference>
<evidence type="ECO:0000256" key="2">
    <source>
        <dbReference type="ARBA" id="ARBA00022723"/>
    </source>
</evidence>
<comment type="function">
    <text evidence="6">Catalyzes the thiamine diphosphate-dependent decarboxylation of 2-oxoglutarate and the subsequent addition of the resulting succinic semialdehyde-thiamine pyrophosphate anion to isochorismate to yield 2-succinyl-5-enolpyruvyl-6-hydroxy-3-cyclohexene-1-carboxylate (SEPHCHC).</text>
</comment>
<dbReference type="CDD" id="cd07037">
    <property type="entry name" value="TPP_PYR_MenD"/>
    <property type="match status" value="1"/>
</dbReference>
<evidence type="ECO:0000313" key="9">
    <source>
        <dbReference type="EMBL" id="TJW09993.1"/>
    </source>
</evidence>
<dbReference type="InterPro" id="IPR029061">
    <property type="entry name" value="THDP-binding"/>
</dbReference>
<dbReference type="PANTHER" id="PTHR42916:SF1">
    <property type="entry name" value="PROTEIN PHYLLO, CHLOROPLASTIC"/>
    <property type="match status" value="1"/>
</dbReference>
<evidence type="ECO:0000256" key="1">
    <source>
        <dbReference type="ARBA" id="ARBA00022679"/>
    </source>
</evidence>
<comment type="subunit">
    <text evidence="6">Homodimer.</text>
</comment>
<keyword evidence="5 6" id="KW-0464">Manganese</keyword>
<dbReference type="GO" id="GO:0070204">
    <property type="term" value="F:2-succinyl-5-enolpyruvyl-6-hydroxy-3-cyclohexene-1-carboxylic-acid synthase activity"/>
    <property type="evidence" value="ECO:0007669"/>
    <property type="project" value="UniProtKB-UniRule"/>
</dbReference>
<keyword evidence="4 6" id="KW-0786">Thiamine pyrophosphate</keyword>
<comment type="similarity">
    <text evidence="6">Belongs to the TPP enzyme family. MenD subfamily.</text>
</comment>
<dbReference type="Pfam" id="PF02775">
    <property type="entry name" value="TPP_enzyme_C"/>
    <property type="match status" value="1"/>
</dbReference>
<proteinExistence type="inferred from homology"/>
<dbReference type="GO" id="GO:0030145">
    <property type="term" value="F:manganese ion binding"/>
    <property type="evidence" value="ECO:0007669"/>
    <property type="project" value="UniProtKB-UniRule"/>
</dbReference>
<dbReference type="AlphaFoldDB" id="A0A4T9TD24"/>
<comment type="pathway">
    <text evidence="6">Quinol/quinone metabolism; 1,4-dihydroxy-2-naphthoate biosynthesis; 1,4-dihydroxy-2-naphthoate from chorismate: step 2/7.</text>
</comment>
<dbReference type="PIRSF" id="PIRSF004983">
    <property type="entry name" value="MenD"/>
    <property type="match status" value="1"/>
</dbReference>
<protein>
    <recommendedName>
        <fullName evidence="6">2-succinyl-5-enolpyruvyl-6-hydroxy-3-cyclohexene-1-carboxylate synthase</fullName>
        <shortName evidence="6">SEPHCHC synthase</shortName>
        <ecNumber evidence="6">2.2.1.9</ecNumber>
    </recommendedName>
    <alternativeName>
        <fullName evidence="6">Menaquinone biosynthesis protein MenD</fullName>
    </alternativeName>
</protein>
<dbReference type="CDD" id="cd02009">
    <property type="entry name" value="TPP_SHCHC_synthase"/>
    <property type="match status" value="1"/>
</dbReference>
<evidence type="ECO:0000256" key="6">
    <source>
        <dbReference type="HAMAP-Rule" id="MF_01659"/>
    </source>
</evidence>
<dbReference type="PANTHER" id="PTHR42916">
    <property type="entry name" value="2-SUCCINYL-5-ENOLPYRUVYL-6-HYDROXY-3-CYCLOHEXENE-1-CARBOXYLATE SYNTHASE"/>
    <property type="match status" value="1"/>
</dbReference>
<evidence type="ECO:0000256" key="4">
    <source>
        <dbReference type="ARBA" id="ARBA00023052"/>
    </source>
</evidence>
<comment type="caution">
    <text evidence="9">The sequence shown here is derived from an EMBL/GenBank/DDBJ whole genome shotgun (WGS) entry which is preliminary data.</text>
</comment>
<feature type="domain" description="Thiamine pyrophosphate enzyme N-terminal TPP-binding" evidence="8">
    <location>
        <begin position="15"/>
        <end position="131"/>
    </location>
</feature>
<evidence type="ECO:0000256" key="5">
    <source>
        <dbReference type="ARBA" id="ARBA00023211"/>
    </source>
</evidence>
<evidence type="ECO:0000256" key="3">
    <source>
        <dbReference type="ARBA" id="ARBA00022842"/>
    </source>
</evidence>
<comment type="catalytic activity">
    <reaction evidence="6">
        <text>isochorismate + 2-oxoglutarate + H(+) = 5-enolpyruvoyl-6-hydroxy-2-succinyl-cyclohex-3-ene-1-carboxylate + CO2</text>
        <dbReference type="Rhea" id="RHEA:25593"/>
        <dbReference type="ChEBI" id="CHEBI:15378"/>
        <dbReference type="ChEBI" id="CHEBI:16526"/>
        <dbReference type="ChEBI" id="CHEBI:16810"/>
        <dbReference type="ChEBI" id="CHEBI:29780"/>
        <dbReference type="ChEBI" id="CHEBI:58818"/>
        <dbReference type="EC" id="2.2.1.9"/>
    </reaction>
</comment>
<dbReference type="Pfam" id="PF02776">
    <property type="entry name" value="TPP_enzyme_N"/>
    <property type="match status" value="1"/>
</dbReference>
<name>A0A4T9TD24_9ACTN</name>
<comment type="pathway">
    <text evidence="6">Quinol/quinone metabolism; menaquinone biosynthesis.</text>
</comment>
<sequence length="618" mass="66283">MAATHAQTTALYLGAFFDELMKWGVHDVVVSPGSRSTGLAMTALELAARRSSQLRVLVDVDERGAAFLALGMAKAHGRPVAAVCTSGTAVANYLPAVVEAETSRVPLLLLTGDRPLRLQQLGAPQTTDQLKIFGHHVRQFRQMPEPSAQPQLLAFARQAAREAVLAAVGPQGRQGATGPAAQADPFALPAHDGNFPVAAQGCSGGAGPVHLNFPLEEPLKPDFSVLDLSDDASDTRETRAPLVPVTSQITPAAAQQLQQLIAGNRTVVFAGEGSCDTLQQANDLTQWAQKWQLPLLADPLSGLRSQVADAVIDNYDNLFPLPDELKPQLVIRFGRWPVSKGASLSVPGWEDGRPLQLVVDGQQTRDFNSATDFFAALAPQDFIASFQPPAATNEQQRFFRAWVEANNAQREAVAAASSAKAEEGAVHEGALARELLALIPAYSCLFSANSMAIRCLDTFCTKTDKPLALLANRGQNGIDGTLSSAIGAAIAFGQATFFTGDLTLLHDVNALALQRELLAMERPPSLAVVLMNNNGGAIFDMLPQRSNEPYFQRLFLTPQDVDFQAAAAAFAVPAVRARSLEQFRSAYLEALDRPGISLIEVPTALRDVRRRYAPYQGK</sequence>
<dbReference type="UniPathway" id="UPA00079"/>
<dbReference type="SUPFAM" id="SSF52518">
    <property type="entry name" value="Thiamin diphosphate-binding fold (THDP-binding)"/>
    <property type="match status" value="2"/>
</dbReference>
<dbReference type="Proteomes" id="UP000309454">
    <property type="component" value="Unassembled WGS sequence"/>
</dbReference>
<keyword evidence="2 6" id="KW-0479">Metal-binding</keyword>
<feature type="domain" description="Thiamine pyrophosphate enzyme TPP-binding" evidence="7">
    <location>
        <begin position="464"/>
        <end position="601"/>
    </location>
</feature>
<keyword evidence="3 6" id="KW-0460">Magnesium</keyword>
<evidence type="ECO:0000259" key="8">
    <source>
        <dbReference type="Pfam" id="PF02776"/>
    </source>
</evidence>
<dbReference type="EMBL" id="SSTM01000005">
    <property type="protein sequence ID" value="TJW09993.1"/>
    <property type="molecule type" value="Genomic_DNA"/>
</dbReference>
<dbReference type="OrthoDB" id="9791859at2"/>
<reference evidence="9 10" key="1">
    <citation type="submission" date="2019-04" db="EMBL/GenBank/DDBJ databases">
        <title>Microbes associate with the intestines of laboratory mice.</title>
        <authorList>
            <person name="Navarre W."/>
            <person name="Wong E."/>
            <person name="Huang K.C."/>
            <person name="Tropini C."/>
            <person name="Ng K."/>
            <person name="Yu B."/>
        </authorList>
    </citation>
    <scope>NUCLEOTIDE SEQUENCE [LARGE SCALE GENOMIC DNA]</scope>
    <source>
        <strain evidence="9 10">NM48_B13</strain>
    </source>
</reference>
<keyword evidence="6" id="KW-0474">Menaquinone biosynthesis</keyword>
<keyword evidence="10" id="KW-1185">Reference proteome</keyword>
<dbReference type="EC" id="2.2.1.9" evidence="6"/>